<comment type="similarity">
    <text evidence="1">Belongs to the HesB/IscA family.</text>
</comment>
<feature type="domain" description="Core" evidence="2">
    <location>
        <begin position="3"/>
        <end position="93"/>
    </location>
</feature>
<dbReference type="PANTHER" id="PTHR43011">
    <property type="entry name" value="IRON-SULFUR CLUSTER ASSEMBLY 2 HOMOLOG, MITOCHONDRIAL"/>
    <property type="match status" value="1"/>
</dbReference>
<dbReference type="EMBL" id="GL883135">
    <property type="protein sequence ID" value="EGG01781.1"/>
    <property type="molecule type" value="Genomic_DNA"/>
</dbReference>
<dbReference type="Gene3D" id="2.60.300.12">
    <property type="entry name" value="HesB-like domain"/>
    <property type="match status" value="1"/>
</dbReference>
<dbReference type="eggNOG" id="KOG1119">
    <property type="taxonomic scope" value="Eukaryota"/>
</dbReference>
<gene>
    <name evidence="3" type="ORF">MELLADRAFT_38954</name>
</gene>
<dbReference type="SUPFAM" id="SSF89360">
    <property type="entry name" value="HesB-like domain"/>
    <property type="match status" value="1"/>
</dbReference>
<dbReference type="Pfam" id="PF01521">
    <property type="entry name" value="Fe-S_biosyn"/>
    <property type="match status" value="1"/>
</dbReference>
<dbReference type="GO" id="GO:0051537">
    <property type="term" value="F:2 iron, 2 sulfur cluster binding"/>
    <property type="evidence" value="ECO:0007669"/>
    <property type="project" value="TreeGrafter"/>
</dbReference>
<dbReference type="AlphaFoldDB" id="F4S0K7"/>
<dbReference type="GeneID" id="18927765"/>
<dbReference type="InterPro" id="IPR000361">
    <property type="entry name" value="ATAP_core_dom"/>
</dbReference>
<dbReference type="InParanoid" id="F4S0K7"/>
<evidence type="ECO:0000259" key="2">
    <source>
        <dbReference type="Pfam" id="PF01521"/>
    </source>
</evidence>
<dbReference type="Proteomes" id="UP000001072">
    <property type="component" value="Unassembled WGS sequence"/>
</dbReference>
<dbReference type="PANTHER" id="PTHR43011:SF1">
    <property type="entry name" value="IRON-SULFUR CLUSTER ASSEMBLY 2 HOMOLOG, MITOCHONDRIAL"/>
    <property type="match status" value="1"/>
</dbReference>
<dbReference type="GO" id="GO:0051539">
    <property type="term" value="F:4 iron, 4 sulfur cluster binding"/>
    <property type="evidence" value="ECO:0007669"/>
    <property type="project" value="TreeGrafter"/>
</dbReference>
<dbReference type="InterPro" id="IPR016092">
    <property type="entry name" value="ATAP"/>
</dbReference>
<dbReference type="STRING" id="747676.F4S0K7"/>
<dbReference type="GO" id="GO:0005506">
    <property type="term" value="F:iron ion binding"/>
    <property type="evidence" value="ECO:0007669"/>
    <property type="project" value="TreeGrafter"/>
</dbReference>
<organism evidence="4">
    <name type="scientific">Melampsora larici-populina (strain 98AG31 / pathotype 3-4-7)</name>
    <name type="common">Poplar leaf rust fungus</name>
    <dbReference type="NCBI Taxonomy" id="747676"/>
    <lineage>
        <taxon>Eukaryota</taxon>
        <taxon>Fungi</taxon>
        <taxon>Dikarya</taxon>
        <taxon>Basidiomycota</taxon>
        <taxon>Pucciniomycotina</taxon>
        <taxon>Pucciniomycetes</taxon>
        <taxon>Pucciniales</taxon>
        <taxon>Melampsoraceae</taxon>
        <taxon>Melampsora</taxon>
    </lineage>
</organism>
<dbReference type="OrthoDB" id="1938621at2759"/>
<protein>
    <recommendedName>
        <fullName evidence="2">Core domain-containing protein</fullName>
    </recommendedName>
</protein>
<evidence type="ECO:0000256" key="1">
    <source>
        <dbReference type="ARBA" id="ARBA00006718"/>
    </source>
</evidence>
<dbReference type="KEGG" id="mlr:MELLADRAFT_38954"/>
<evidence type="ECO:0000313" key="3">
    <source>
        <dbReference type="EMBL" id="EGG01781.1"/>
    </source>
</evidence>
<accession>F4S0K7</accession>
<reference evidence="4" key="1">
    <citation type="journal article" date="2011" name="Proc. Natl. Acad. Sci. U.S.A.">
        <title>Obligate biotrophy features unraveled by the genomic analysis of rust fungi.</title>
        <authorList>
            <person name="Duplessis S."/>
            <person name="Cuomo C.A."/>
            <person name="Lin Y.-C."/>
            <person name="Aerts A."/>
            <person name="Tisserant E."/>
            <person name="Veneault-Fourrey C."/>
            <person name="Joly D.L."/>
            <person name="Hacquard S."/>
            <person name="Amselem J."/>
            <person name="Cantarel B.L."/>
            <person name="Chiu R."/>
            <person name="Coutinho P.M."/>
            <person name="Feau N."/>
            <person name="Field M."/>
            <person name="Frey P."/>
            <person name="Gelhaye E."/>
            <person name="Goldberg J."/>
            <person name="Grabherr M.G."/>
            <person name="Kodira C.D."/>
            <person name="Kohler A."/>
            <person name="Kuees U."/>
            <person name="Lindquist E.A."/>
            <person name="Lucas S.M."/>
            <person name="Mago R."/>
            <person name="Mauceli E."/>
            <person name="Morin E."/>
            <person name="Murat C."/>
            <person name="Pangilinan J.L."/>
            <person name="Park R."/>
            <person name="Pearson M."/>
            <person name="Quesneville H."/>
            <person name="Rouhier N."/>
            <person name="Sakthikumar S."/>
            <person name="Salamov A.A."/>
            <person name="Schmutz J."/>
            <person name="Selles B."/>
            <person name="Shapiro H."/>
            <person name="Tanguay P."/>
            <person name="Tuskan G.A."/>
            <person name="Henrissat B."/>
            <person name="Van de Peer Y."/>
            <person name="Rouze P."/>
            <person name="Ellis J.G."/>
            <person name="Dodds P.N."/>
            <person name="Schein J.E."/>
            <person name="Zhong S."/>
            <person name="Hamelin R.C."/>
            <person name="Grigoriev I.V."/>
            <person name="Szabo L.J."/>
            <person name="Martin F."/>
        </authorList>
    </citation>
    <scope>NUCLEOTIDE SEQUENCE [LARGE SCALE GENOMIC DNA]</scope>
    <source>
        <strain evidence="4">98AG31 / pathotype 3-4-7</strain>
    </source>
</reference>
<sequence>IRYIKELDRNPSVLLRLAVESGGCHGFQYKMNFTDLIESDDYIGNESLGLVAIDSGSLELMNGSTLDFATELIGSSFRIQDNPNAAGPGCGCGVSWELK</sequence>
<dbReference type="GO" id="GO:0016226">
    <property type="term" value="P:iron-sulfur cluster assembly"/>
    <property type="evidence" value="ECO:0007669"/>
    <property type="project" value="InterPro"/>
</dbReference>
<feature type="non-terminal residue" evidence="3">
    <location>
        <position position="1"/>
    </location>
</feature>
<evidence type="ECO:0000313" key="4">
    <source>
        <dbReference type="Proteomes" id="UP000001072"/>
    </source>
</evidence>
<dbReference type="VEuPathDB" id="FungiDB:MELLADRAFT_38954"/>
<keyword evidence="4" id="KW-1185">Reference proteome</keyword>
<dbReference type="NCBIfam" id="TIGR00049">
    <property type="entry name" value="iron-sulfur cluster assembly accessory protein"/>
    <property type="match status" value="1"/>
</dbReference>
<dbReference type="RefSeq" id="XP_007414881.1">
    <property type="nucleotide sequence ID" value="XM_007414819.1"/>
</dbReference>
<dbReference type="GO" id="GO:0005739">
    <property type="term" value="C:mitochondrion"/>
    <property type="evidence" value="ECO:0007669"/>
    <property type="project" value="TreeGrafter"/>
</dbReference>
<proteinExistence type="inferred from homology"/>
<name>F4S0K7_MELLP</name>
<dbReference type="InterPro" id="IPR035903">
    <property type="entry name" value="HesB-like_dom_sf"/>
</dbReference>
<dbReference type="HOGENOM" id="CLU_069054_5_3_1"/>